<dbReference type="SUPFAM" id="SSF103473">
    <property type="entry name" value="MFS general substrate transporter"/>
    <property type="match status" value="1"/>
</dbReference>
<keyword evidence="3 5" id="KW-1133">Transmembrane helix</keyword>
<keyword evidence="2 5" id="KW-0812">Transmembrane</keyword>
<dbReference type="GO" id="GO:0016020">
    <property type="term" value="C:membrane"/>
    <property type="evidence" value="ECO:0007669"/>
    <property type="project" value="UniProtKB-SubCell"/>
</dbReference>
<dbReference type="EMBL" id="GGMR01002523">
    <property type="protein sequence ID" value="MBY15142.1"/>
    <property type="molecule type" value="Transcribed_RNA"/>
</dbReference>
<organism evidence="6">
    <name type="scientific">Schizaphis graminum</name>
    <name type="common">Green bug aphid</name>
    <dbReference type="NCBI Taxonomy" id="13262"/>
    <lineage>
        <taxon>Eukaryota</taxon>
        <taxon>Metazoa</taxon>
        <taxon>Ecdysozoa</taxon>
        <taxon>Arthropoda</taxon>
        <taxon>Hexapoda</taxon>
        <taxon>Insecta</taxon>
        <taxon>Pterygota</taxon>
        <taxon>Neoptera</taxon>
        <taxon>Paraneoptera</taxon>
        <taxon>Hemiptera</taxon>
        <taxon>Sternorrhyncha</taxon>
        <taxon>Aphidomorpha</taxon>
        <taxon>Aphidoidea</taxon>
        <taxon>Aphididae</taxon>
        <taxon>Aphidini</taxon>
        <taxon>Schizaphis</taxon>
    </lineage>
</organism>
<dbReference type="Pfam" id="PF13000">
    <property type="entry name" value="Acatn"/>
    <property type="match status" value="1"/>
</dbReference>
<keyword evidence="4 5" id="KW-0472">Membrane</keyword>
<dbReference type="InterPro" id="IPR036259">
    <property type="entry name" value="MFS_trans_sf"/>
</dbReference>
<proteinExistence type="predicted"/>
<evidence type="ECO:0000256" key="3">
    <source>
        <dbReference type="ARBA" id="ARBA00022989"/>
    </source>
</evidence>
<accession>A0A2S2NDV0</accession>
<reference evidence="6" key="1">
    <citation type="submission" date="2018-04" db="EMBL/GenBank/DDBJ databases">
        <title>Transcriptome of Schizaphis graminum biotype I.</title>
        <authorList>
            <person name="Scully E.D."/>
            <person name="Geib S.M."/>
            <person name="Palmer N.A."/>
            <person name="Koch K."/>
            <person name="Bradshaw J."/>
            <person name="Heng-Moss T."/>
            <person name="Sarath G."/>
        </authorList>
    </citation>
    <scope>NUCLEOTIDE SEQUENCE</scope>
</reference>
<sequence>MTVLQVNDGQGAEAAVTIVEESNSDDVPNLKGDWHNIFLLILLYIMQGIGTSIYIGVPIILQGNKHVTYKDQAFLSLVAWPNSLRIILAPLVDALYIQKVGRRKSWLIPVYFLIGGCFIYMGINIEEWIPADRGKPNILKLFYPMLFIQVLVATQFIVIDSWVLTILKKF</sequence>
<dbReference type="InterPro" id="IPR024371">
    <property type="entry name" value="AcetylCoA_trans_1-like"/>
</dbReference>
<feature type="transmembrane region" description="Helical" evidence="5">
    <location>
        <begin position="106"/>
        <end position="123"/>
    </location>
</feature>
<dbReference type="InterPro" id="IPR004752">
    <property type="entry name" value="AmpG_permease/AT-1"/>
</dbReference>
<protein>
    <submittedName>
        <fullName evidence="6">Acetyl-coenzyme A transporter 1</fullName>
    </submittedName>
</protein>
<dbReference type="PANTHER" id="PTHR12778">
    <property type="entry name" value="SOLUTE CARRIER FAMILY 33 ACETYL-COA TRANSPORTER -RELATED"/>
    <property type="match status" value="1"/>
</dbReference>
<name>A0A2S2NDV0_SCHGA</name>
<dbReference type="GO" id="GO:0035348">
    <property type="term" value="P:acetyl-CoA transmembrane transport"/>
    <property type="evidence" value="ECO:0007669"/>
    <property type="project" value="InterPro"/>
</dbReference>
<dbReference type="AlphaFoldDB" id="A0A2S2NDV0"/>
<evidence type="ECO:0000256" key="5">
    <source>
        <dbReference type="SAM" id="Phobius"/>
    </source>
</evidence>
<evidence type="ECO:0000313" key="6">
    <source>
        <dbReference type="EMBL" id="MBY15142.1"/>
    </source>
</evidence>
<gene>
    <name evidence="6" type="primary">SLC33A1_28</name>
    <name evidence="6" type="ORF">g.153086</name>
</gene>
<dbReference type="PANTHER" id="PTHR12778:SF9">
    <property type="entry name" value="ACETYL-COENZYME A TRANSPORTER 1"/>
    <property type="match status" value="1"/>
</dbReference>
<comment type="subcellular location">
    <subcellularLocation>
        <location evidence="1">Membrane</location>
        <topology evidence="1">Multi-pass membrane protein</topology>
    </subcellularLocation>
</comment>
<evidence type="ECO:0000256" key="1">
    <source>
        <dbReference type="ARBA" id="ARBA00004141"/>
    </source>
</evidence>
<dbReference type="GO" id="GO:0008521">
    <property type="term" value="F:acetyl-CoA transmembrane transporter activity"/>
    <property type="evidence" value="ECO:0007669"/>
    <property type="project" value="InterPro"/>
</dbReference>
<feature type="transmembrane region" description="Helical" evidence="5">
    <location>
        <begin position="143"/>
        <end position="167"/>
    </location>
</feature>
<feature type="transmembrane region" description="Helical" evidence="5">
    <location>
        <begin position="37"/>
        <end position="61"/>
    </location>
</feature>
<evidence type="ECO:0000256" key="2">
    <source>
        <dbReference type="ARBA" id="ARBA00022692"/>
    </source>
</evidence>
<evidence type="ECO:0000256" key="4">
    <source>
        <dbReference type="ARBA" id="ARBA00023136"/>
    </source>
</evidence>